<dbReference type="Proteomes" id="UP000003836">
    <property type="component" value="Unassembled WGS sequence"/>
</dbReference>
<name>A0ABN0DKA7_9VIBR</name>
<proteinExistence type="predicted"/>
<comment type="caution">
    <text evidence="1">The sequence shown here is derived from an EMBL/GenBank/DDBJ whole genome shotgun (WGS) entry which is preliminary data.</text>
</comment>
<dbReference type="EMBL" id="AFWI01000035">
    <property type="protein sequence ID" value="EGU58227.1"/>
    <property type="molecule type" value="Genomic_DNA"/>
</dbReference>
<accession>A0ABN0DKA7</accession>
<protein>
    <submittedName>
        <fullName evidence="1">Uncharacterized protein</fullName>
    </submittedName>
</protein>
<evidence type="ECO:0000313" key="1">
    <source>
        <dbReference type="EMBL" id="EGU58227.1"/>
    </source>
</evidence>
<sequence>MSIACLFDSWAGIPVSFFDNEAMASIMESKKEKSPKTNYGLGPS</sequence>
<organism evidence="1 2">
    <name type="scientific">Vibrio tubiashii ATCC 19109</name>
    <dbReference type="NCBI Taxonomy" id="1051646"/>
    <lineage>
        <taxon>Bacteria</taxon>
        <taxon>Pseudomonadati</taxon>
        <taxon>Pseudomonadota</taxon>
        <taxon>Gammaproteobacteria</taxon>
        <taxon>Vibrionales</taxon>
        <taxon>Vibrionaceae</taxon>
        <taxon>Vibrio</taxon>
        <taxon>Vibrio oreintalis group</taxon>
    </lineage>
</organism>
<reference evidence="1 2" key="1">
    <citation type="journal article" date="2012" name="Int. J. Syst. Evol. Microbiol.">
        <title>Vibrio caribbeanicus sp. nov., isolated from the marine sponge Scleritoderma cyanea.</title>
        <authorList>
            <person name="Hoffmann M."/>
            <person name="Monday S.R."/>
            <person name="Allard M.W."/>
            <person name="Strain E.A."/>
            <person name="Whittaker P."/>
            <person name="Naum M."/>
            <person name="McCarthy P.J."/>
            <person name="Lopez J.V."/>
            <person name="Fischer M."/>
            <person name="Brown E.W."/>
        </authorList>
    </citation>
    <scope>NUCLEOTIDE SEQUENCE [LARGE SCALE GENOMIC DNA]</scope>
    <source>
        <strain evidence="1 2">ATCC 19109</strain>
    </source>
</reference>
<evidence type="ECO:0000313" key="2">
    <source>
        <dbReference type="Proteomes" id="UP000003836"/>
    </source>
</evidence>
<keyword evidence="2" id="KW-1185">Reference proteome</keyword>
<gene>
    <name evidence="1" type="ORF">VITU9109_02282</name>
</gene>